<protein>
    <recommendedName>
        <fullName evidence="9">DNA 3'-5' helicase</fullName>
        <ecNumber evidence="9">5.6.2.4</ecNumber>
    </recommendedName>
    <alternativeName>
        <fullName evidence="10">DNA 3'-5' helicase II</fullName>
    </alternativeName>
</protein>
<keyword evidence="6" id="KW-0238">DNA-binding</keyword>
<evidence type="ECO:0000256" key="4">
    <source>
        <dbReference type="ARBA" id="ARBA00022806"/>
    </source>
</evidence>
<dbReference type="Gene3D" id="1.10.10.160">
    <property type="match status" value="1"/>
</dbReference>
<evidence type="ECO:0000259" key="13">
    <source>
        <dbReference type="PROSITE" id="PS51198"/>
    </source>
</evidence>
<keyword evidence="2 12" id="KW-0547">Nucleotide-binding</keyword>
<dbReference type="Gene3D" id="1.10.486.10">
    <property type="entry name" value="PCRA, domain 4"/>
    <property type="match status" value="1"/>
</dbReference>
<dbReference type="Gene3D" id="3.40.50.300">
    <property type="entry name" value="P-loop containing nucleotide triphosphate hydrolases"/>
    <property type="match status" value="2"/>
</dbReference>
<keyword evidence="5 12" id="KW-0067">ATP-binding</keyword>
<comment type="catalytic activity">
    <reaction evidence="8">
        <text>Couples ATP hydrolysis with the unwinding of duplex DNA by translocating in the 3'-5' direction.</text>
        <dbReference type="EC" id="5.6.2.4"/>
    </reaction>
</comment>
<organism evidence="15 16">
    <name type="scientific">Pseudoalteromonas gelatinilytica</name>
    <dbReference type="NCBI Taxonomy" id="1703256"/>
    <lineage>
        <taxon>Bacteria</taxon>
        <taxon>Pseudomonadati</taxon>
        <taxon>Pseudomonadota</taxon>
        <taxon>Gammaproteobacteria</taxon>
        <taxon>Alteromonadales</taxon>
        <taxon>Pseudoalteromonadaceae</taxon>
        <taxon>Pseudoalteromonas</taxon>
    </lineage>
</organism>
<evidence type="ECO:0000256" key="3">
    <source>
        <dbReference type="ARBA" id="ARBA00022801"/>
    </source>
</evidence>
<keyword evidence="3 12" id="KW-0378">Hydrolase</keyword>
<feature type="domain" description="UvrD-like helicase C-terminal" evidence="14">
    <location>
        <begin position="264"/>
        <end position="516"/>
    </location>
</feature>
<accession>A0ABQ1UA61</accession>
<dbReference type="SUPFAM" id="SSF52540">
    <property type="entry name" value="P-loop containing nucleoside triphosphate hydrolases"/>
    <property type="match status" value="1"/>
</dbReference>
<name>A0ABQ1UA61_9GAMM</name>
<dbReference type="InterPro" id="IPR014016">
    <property type="entry name" value="UvrD-like_ATP-bd"/>
</dbReference>
<evidence type="ECO:0000256" key="1">
    <source>
        <dbReference type="ARBA" id="ARBA00009922"/>
    </source>
</evidence>
<dbReference type="EMBL" id="BMIT01000026">
    <property type="protein sequence ID" value="GGF12091.1"/>
    <property type="molecule type" value="Genomic_DNA"/>
</dbReference>
<dbReference type="InterPro" id="IPR013986">
    <property type="entry name" value="DExx_box_DNA_helicase_dom_sf"/>
</dbReference>
<dbReference type="PROSITE" id="PS51217">
    <property type="entry name" value="UVRD_HELICASE_CTER"/>
    <property type="match status" value="1"/>
</dbReference>
<evidence type="ECO:0000313" key="15">
    <source>
        <dbReference type="EMBL" id="GGF12091.1"/>
    </source>
</evidence>
<feature type="binding site" evidence="12">
    <location>
        <begin position="22"/>
        <end position="29"/>
    </location>
    <ligand>
        <name>ATP</name>
        <dbReference type="ChEBI" id="CHEBI:30616"/>
    </ligand>
</feature>
<proteinExistence type="inferred from homology"/>
<evidence type="ECO:0000313" key="16">
    <source>
        <dbReference type="Proteomes" id="UP000638462"/>
    </source>
</evidence>
<evidence type="ECO:0000256" key="7">
    <source>
        <dbReference type="ARBA" id="ARBA00023235"/>
    </source>
</evidence>
<comment type="catalytic activity">
    <reaction evidence="11">
        <text>ATP + H2O = ADP + phosphate + H(+)</text>
        <dbReference type="Rhea" id="RHEA:13065"/>
        <dbReference type="ChEBI" id="CHEBI:15377"/>
        <dbReference type="ChEBI" id="CHEBI:15378"/>
        <dbReference type="ChEBI" id="CHEBI:30616"/>
        <dbReference type="ChEBI" id="CHEBI:43474"/>
        <dbReference type="ChEBI" id="CHEBI:456216"/>
        <dbReference type="EC" id="5.6.2.4"/>
    </reaction>
</comment>
<dbReference type="CDD" id="cd17932">
    <property type="entry name" value="DEXQc_UvrD"/>
    <property type="match status" value="1"/>
</dbReference>
<dbReference type="PROSITE" id="PS51198">
    <property type="entry name" value="UVRD_HELICASE_ATP_BIND"/>
    <property type="match status" value="1"/>
</dbReference>
<keyword evidence="7" id="KW-0413">Isomerase</keyword>
<evidence type="ECO:0000259" key="14">
    <source>
        <dbReference type="PROSITE" id="PS51217"/>
    </source>
</evidence>
<dbReference type="Proteomes" id="UP000638462">
    <property type="component" value="Unassembled WGS sequence"/>
</dbReference>
<comment type="similarity">
    <text evidence="1">Belongs to the helicase family. UvrD subfamily.</text>
</comment>
<evidence type="ECO:0000256" key="11">
    <source>
        <dbReference type="ARBA" id="ARBA00048988"/>
    </source>
</evidence>
<dbReference type="EC" id="5.6.2.4" evidence="9"/>
<evidence type="ECO:0000256" key="10">
    <source>
        <dbReference type="ARBA" id="ARBA00034923"/>
    </source>
</evidence>
<evidence type="ECO:0000256" key="5">
    <source>
        <dbReference type="ARBA" id="ARBA00022840"/>
    </source>
</evidence>
<comment type="caution">
    <text evidence="15">The sequence shown here is derived from an EMBL/GenBank/DDBJ whole genome shotgun (WGS) entry which is preliminary data.</text>
</comment>
<reference evidence="16" key="1">
    <citation type="journal article" date="2019" name="Int. J. Syst. Evol. Microbiol.">
        <title>The Global Catalogue of Microorganisms (GCM) 10K type strain sequencing project: providing services to taxonomists for standard genome sequencing and annotation.</title>
        <authorList>
            <consortium name="The Broad Institute Genomics Platform"/>
            <consortium name="The Broad Institute Genome Sequencing Center for Infectious Disease"/>
            <person name="Wu L."/>
            <person name="Ma J."/>
        </authorList>
    </citation>
    <scope>NUCLEOTIDE SEQUENCE [LARGE SCALE GENOMIC DNA]</scope>
    <source>
        <strain evidence="16">CGMCC 1.15394</strain>
    </source>
</reference>
<gene>
    <name evidence="15" type="primary">trhI</name>
    <name evidence="15" type="ORF">GCM10008027_41170</name>
</gene>
<sequence length="612" mass="70564">MTMTLEQESAANDVNNHSLILATAGSGKTKTLIEKVKNVLKKSYDRKVILVTFTNAAVNEMQERLEIALPQSSINRVSVTTFHRQFLNQTKKLMQGKLLIGATYFNFIERLKNYIENEHLLPELKVTFSDITSILNDQPLDEKKGFDKDAVKLVKECYQELKIKNHLYDLDDATRRAVEGTLSGEIPLLNCTDLMIDEFQDTDLLQYEWIALQGRGGINLTPVGDDDQSIYSWRGARSYETMLMFKDEFKPNIHMLAKCFRCRPEIIDASKNLIEFNKDRIPKGMVSGKEVGGTVKTYIHKFKKSMLLTFLENYNKYDGEWAILSRTNVALDSIEEFLIEHEVAYSRNNQTSIFKTSAGDFVIKLCSYLLNKFAHYHLSEVLGYLKEDENLIPLISESIKSNSDIESYLNNYGQSINGTAFEMFYSNYYLFENTHDSKEINTRIDLLIDFIIERRSKGDKLNKCAVETLLLEGLKTKTGSWFERIKLYSDKIKEQNSKSEIDKSVVTLTTYHGSKGLEWTNVAIFDVIHETMPNMQSPIDEERRLLFVGMTRAEQRLFIHSYLNKADIDDLKDVGELALFKKDYEYSPPITSDINDVCFPSEFIEEIYYTND</sequence>
<dbReference type="GO" id="GO:0004386">
    <property type="term" value="F:helicase activity"/>
    <property type="evidence" value="ECO:0007669"/>
    <property type="project" value="UniProtKB-KW"/>
</dbReference>
<evidence type="ECO:0000256" key="2">
    <source>
        <dbReference type="ARBA" id="ARBA00022741"/>
    </source>
</evidence>
<dbReference type="Pfam" id="PF00580">
    <property type="entry name" value="UvrD-helicase"/>
    <property type="match status" value="1"/>
</dbReference>
<evidence type="ECO:0000256" key="6">
    <source>
        <dbReference type="ARBA" id="ARBA00023125"/>
    </source>
</evidence>
<dbReference type="InterPro" id="IPR014017">
    <property type="entry name" value="DNA_helicase_UvrD-like_C"/>
</dbReference>
<evidence type="ECO:0000256" key="12">
    <source>
        <dbReference type="PROSITE-ProRule" id="PRU00560"/>
    </source>
</evidence>
<evidence type="ECO:0000256" key="8">
    <source>
        <dbReference type="ARBA" id="ARBA00034617"/>
    </source>
</evidence>
<dbReference type="PANTHER" id="PTHR11070">
    <property type="entry name" value="UVRD / RECB / PCRA DNA HELICASE FAMILY MEMBER"/>
    <property type="match status" value="1"/>
</dbReference>
<dbReference type="InterPro" id="IPR000212">
    <property type="entry name" value="DNA_helicase_UvrD/REP"/>
</dbReference>
<keyword evidence="4 12" id="KW-0347">Helicase</keyword>
<evidence type="ECO:0000256" key="9">
    <source>
        <dbReference type="ARBA" id="ARBA00034808"/>
    </source>
</evidence>
<feature type="domain" description="UvrD-like helicase ATP-binding" evidence="13">
    <location>
        <begin position="1"/>
        <end position="263"/>
    </location>
</feature>
<keyword evidence="16" id="KW-1185">Reference proteome</keyword>
<dbReference type="PANTHER" id="PTHR11070:SF2">
    <property type="entry name" value="ATP-DEPENDENT DNA HELICASE SRS2"/>
    <property type="match status" value="1"/>
</dbReference>
<dbReference type="Pfam" id="PF13361">
    <property type="entry name" value="UvrD_C"/>
    <property type="match status" value="1"/>
</dbReference>
<dbReference type="InterPro" id="IPR027417">
    <property type="entry name" value="P-loop_NTPase"/>
</dbReference>